<dbReference type="EMBL" id="CP020557">
    <property type="protein sequence ID" value="ARF67045.1"/>
    <property type="molecule type" value="Genomic_DNA"/>
</dbReference>
<keyword evidence="1" id="KW-0175">Coiled coil</keyword>
<sequence length="180" mass="21234">MTKHYWCEKCQSIVDKHLVTDGIHDECGHKTTTCVSTLRSEPENKEEKVFEIDNTKRKGDEKRMNKDIMERNWEEDWELVQKRSKAAWHAKHWGVPTDDQFFIQDENGVDILTVWRGELPDEQVRNNTIFCALAHAALPYWMQKYKDEKARADAAEAELKYLKKKLAELVHEYIEPGDNK</sequence>
<accession>A0A1V0UNG3</accession>
<organism evidence="2 5">
    <name type="scientific">Paenibacillus larvae subsp. pulvifaciens</name>
    <dbReference type="NCBI Taxonomy" id="1477"/>
    <lineage>
        <taxon>Bacteria</taxon>
        <taxon>Bacillati</taxon>
        <taxon>Bacillota</taxon>
        <taxon>Bacilli</taxon>
        <taxon>Bacillales</taxon>
        <taxon>Paenibacillaceae</taxon>
        <taxon>Paenibacillus</taxon>
    </lineage>
</organism>
<dbReference type="Proteomes" id="UP000192727">
    <property type="component" value="Chromosome"/>
</dbReference>
<feature type="coiled-coil region" evidence="1">
    <location>
        <begin position="145"/>
        <end position="172"/>
    </location>
</feature>
<evidence type="ECO:0000313" key="2">
    <source>
        <dbReference type="EMBL" id="ARF66681.1"/>
    </source>
</evidence>
<evidence type="ECO:0000313" key="3">
    <source>
        <dbReference type="EMBL" id="ARF67045.1"/>
    </source>
</evidence>
<proteinExistence type="predicted"/>
<name>A0A1V0UNG3_9BACL</name>
<gene>
    <name evidence="2" type="ORF">B7C51_00980</name>
    <name evidence="3" type="ORF">B7C51_03315</name>
    <name evidence="4" type="ORF">B7C51_20380</name>
</gene>
<evidence type="ECO:0000256" key="1">
    <source>
        <dbReference type="SAM" id="Coils"/>
    </source>
</evidence>
<evidence type="ECO:0000313" key="4">
    <source>
        <dbReference type="EMBL" id="ARF69686.1"/>
    </source>
</evidence>
<reference evidence="2 5" key="1">
    <citation type="submission" date="2017-03" db="EMBL/GenBank/DDBJ databases">
        <title>Paenibacillus larvae genome sequencing.</title>
        <authorList>
            <person name="Dingman D.W."/>
        </authorList>
    </citation>
    <scope>NUCLEOTIDE SEQUENCE [LARGE SCALE GENOMIC DNA]</scope>
    <source>
        <strain evidence="2 5">SAG 10367</strain>
    </source>
</reference>
<dbReference type="EMBL" id="CP020557">
    <property type="protein sequence ID" value="ARF66681.1"/>
    <property type="molecule type" value="Genomic_DNA"/>
</dbReference>
<protein>
    <submittedName>
        <fullName evidence="2">Uncharacterized protein</fullName>
    </submittedName>
</protein>
<dbReference type="AlphaFoldDB" id="A0A1V0UNG3"/>
<evidence type="ECO:0000313" key="5">
    <source>
        <dbReference type="Proteomes" id="UP000192727"/>
    </source>
</evidence>
<dbReference type="RefSeq" id="WP_083038173.1">
    <property type="nucleotide sequence ID" value="NZ_CP020557.1"/>
</dbReference>
<dbReference type="EMBL" id="CP020557">
    <property type="protein sequence ID" value="ARF69686.1"/>
    <property type="molecule type" value="Genomic_DNA"/>
</dbReference>